<evidence type="ECO:0000313" key="1">
    <source>
        <dbReference type="EMBL" id="POW14608.1"/>
    </source>
</evidence>
<dbReference type="Proteomes" id="UP000239156">
    <property type="component" value="Unassembled WGS sequence"/>
</dbReference>
<organism evidence="1 2">
    <name type="scientific">Puccinia striiformis</name>
    <dbReference type="NCBI Taxonomy" id="27350"/>
    <lineage>
        <taxon>Eukaryota</taxon>
        <taxon>Fungi</taxon>
        <taxon>Dikarya</taxon>
        <taxon>Basidiomycota</taxon>
        <taxon>Pucciniomycotina</taxon>
        <taxon>Pucciniomycetes</taxon>
        <taxon>Pucciniales</taxon>
        <taxon>Pucciniaceae</taxon>
        <taxon>Puccinia</taxon>
    </lineage>
</organism>
<reference evidence="1" key="1">
    <citation type="submission" date="2017-12" db="EMBL/GenBank/DDBJ databases">
        <title>Gene loss provides genomic basis for host adaptation in cereal stripe rust fungi.</title>
        <authorList>
            <person name="Xia C."/>
        </authorList>
    </citation>
    <scope>NUCLEOTIDE SEQUENCE [LARGE SCALE GENOMIC DNA]</scope>
    <source>
        <strain evidence="1">93-210</strain>
    </source>
</reference>
<accession>A0A2S4VYP5</accession>
<dbReference type="Pfam" id="PF14223">
    <property type="entry name" value="Retrotran_gag_2"/>
    <property type="match status" value="1"/>
</dbReference>
<protein>
    <submittedName>
        <fullName evidence="1">Uncharacterized protein</fullName>
    </submittedName>
</protein>
<dbReference type="VEuPathDB" id="FungiDB:PSTT_02788"/>
<dbReference type="EMBL" id="PKSL01000017">
    <property type="protein sequence ID" value="POW14608.1"/>
    <property type="molecule type" value="Genomic_DNA"/>
</dbReference>
<dbReference type="AlphaFoldDB" id="A0A2S4VYP5"/>
<gene>
    <name evidence="1" type="ORF">PSTT_02788</name>
</gene>
<sequence length="387" mass="42631">MMTSGCLLNNHAIESQLPIHEETVGPLTWIVGSLIDAGYGLIAYLKLPFRIQLRILVPEDRRQSLDTLSLDPRLISPRNLNGTMASTGQNVAEAAGLIRAAATNANVNTGIIGAATEQSNQISLSPAEQAIYDRDMQPFVKNAIEAVPKLTLTNFSVWRAHFEMVTNLLQLTQVLHSPTLQFTTIQNLKVLSLITTRLDPAVDINVITPENAVDAKLLWAAINDHFAAVNPANRARIHAEFIDIVFDVNNIQGFITAVNTVFAHRREVGIVLPEDIVAYDILNKLPYSMSTVSQQITHSGRLLTPQAVLDHLRLYANDLVMMARRAPPVASTSLAPVALFTDPSKMCKRGAHNSLADHPEARCYKLYPHLRPGFKTNNARSENSTKE</sequence>
<comment type="caution">
    <text evidence="1">The sequence shown here is derived from an EMBL/GenBank/DDBJ whole genome shotgun (WGS) entry which is preliminary data.</text>
</comment>
<proteinExistence type="predicted"/>
<keyword evidence="2" id="KW-1185">Reference proteome</keyword>
<evidence type="ECO:0000313" key="2">
    <source>
        <dbReference type="Proteomes" id="UP000239156"/>
    </source>
</evidence>
<dbReference type="VEuPathDB" id="FungiDB:PSHT_04095"/>
<name>A0A2S4VYP5_9BASI</name>